<gene>
    <name evidence="1" type="ORF">EYF80_035392</name>
</gene>
<dbReference type="AlphaFoldDB" id="A0A4Z2GNP9"/>
<reference evidence="1 2" key="1">
    <citation type="submission" date="2019-03" db="EMBL/GenBank/DDBJ databases">
        <title>First draft genome of Liparis tanakae, snailfish: a comprehensive survey of snailfish specific genes.</title>
        <authorList>
            <person name="Kim W."/>
            <person name="Song I."/>
            <person name="Jeong J.-H."/>
            <person name="Kim D."/>
            <person name="Kim S."/>
            <person name="Ryu S."/>
            <person name="Song J.Y."/>
            <person name="Lee S.K."/>
        </authorList>
    </citation>
    <scope>NUCLEOTIDE SEQUENCE [LARGE SCALE GENOMIC DNA]</scope>
    <source>
        <tissue evidence="1">Muscle</tissue>
    </source>
</reference>
<protein>
    <submittedName>
        <fullName evidence="1">Uncharacterized protein</fullName>
    </submittedName>
</protein>
<evidence type="ECO:0000313" key="1">
    <source>
        <dbReference type="EMBL" id="TNN54374.1"/>
    </source>
</evidence>
<accession>A0A4Z2GNP9</accession>
<name>A0A4Z2GNP9_9TELE</name>
<organism evidence="1 2">
    <name type="scientific">Liparis tanakae</name>
    <name type="common">Tanaka's snailfish</name>
    <dbReference type="NCBI Taxonomy" id="230148"/>
    <lineage>
        <taxon>Eukaryota</taxon>
        <taxon>Metazoa</taxon>
        <taxon>Chordata</taxon>
        <taxon>Craniata</taxon>
        <taxon>Vertebrata</taxon>
        <taxon>Euteleostomi</taxon>
        <taxon>Actinopterygii</taxon>
        <taxon>Neopterygii</taxon>
        <taxon>Teleostei</taxon>
        <taxon>Neoteleostei</taxon>
        <taxon>Acanthomorphata</taxon>
        <taxon>Eupercaria</taxon>
        <taxon>Perciformes</taxon>
        <taxon>Cottioidei</taxon>
        <taxon>Cottales</taxon>
        <taxon>Liparidae</taxon>
        <taxon>Liparis</taxon>
    </lineage>
</organism>
<keyword evidence="2" id="KW-1185">Reference proteome</keyword>
<dbReference type="EMBL" id="SRLO01000486">
    <property type="protein sequence ID" value="TNN54374.1"/>
    <property type="molecule type" value="Genomic_DNA"/>
</dbReference>
<comment type="caution">
    <text evidence="1">The sequence shown here is derived from an EMBL/GenBank/DDBJ whole genome shotgun (WGS) entry which is preliminary data.</text>
</comment>
<dbReference type="Proteomes" id="UP000314294">
    <property type="component" value="Unassembled WGS sequence"/>
</dbReference>
<evidence type="ECO:0000313" key="2">
    <source>
        <dbReference type="Proteomes" id="UP000314294"/>
    </source>
</evidence>
<proteinExistence type="predicted"/>
<sequence>MKFKADTEVFEHHQCQVAAPCSPGNRKEAILGRGHSATLLGAERLASKWQKTGTPSQGGESRCCRPVVISTVVWLFINRRKKRDFAALK</sequence>